<gene>
    <name evidence="1" type="ORF">E3J68_02000</name>
</gene>
<protein>
    <recommendedName>
        <fullName evidence="3">Protease modulator HflC</fullName>
    </recommendedName>
</protein>
<comment type="caution">
    <text evidence="1">The sequence shown here is derived from an EMBL/GenBank/DDBJ whole genome shotgun (WGS) entry which is preliminary data.</text>
</comment>
<dbReference type="PANTHER" id="PTHR42911:SF1">
    <property type="entry name" value="MODULATOR OF FTSH PROTEASE HFLC"/>
    <property type="match status" value="1"/>
</dbReference>
<name>A0A523TH88_UNCAE</name>
<evidence type="ECO:0000313" key="2">
    <source>
        <dbReference type="Proteomes" id="UP000316517"/>
    </source>
</evidence>
<reference evidence="1 2" key="1">
    <citation type="submission" date="2019-03" db="EMBL/GenBank/DDBJ databases">
        <title>Metabolic potential of uncultured bacteria and archaea associated with petroleum seepage in deep-sea sediments.</title>
        <authorList>
            <person name="Dong X."/>
            <person name="Hubert C."/>
        </authorList>
    </citation>
    <scope>NUCLEOTIDE SEQUENCE [LARGE SCALE GENOMIC DNA]</scope>
    <source>
        <strain evidence="1">E44_bin3</strain>
    </source>
</reference>
<organism evidence="1 2">
    <name type="scientific">Aerophobetes bacterium</name>
    <dbReference type="NCBI Taxonomy" id="2030807"/>
    <lineage>
        <taxon>Bacteria</taxon>
        <taxon>Candidatus Aerophobota</taxon>
    </lineage>
</organism>
<dbReference type="EMBL" id="SOJT01000089">
    <property type="protein sequence ID" value="TET29279.1"/>
    <property type="molecule type" value="Genomic_DNA"/>
</dbReference>
<proteinExistence type="predicted"/>
<dbReference type="Proteomes" id="UP000316517">
    <property type="component" value="Unassembled WGS sequence"/>
</dbReference>
<evidence type="ECO:0008006" key="3">
    <source>
        <dbReference type="Google" id="ProtNLM"/>
    </source>
</evidence>
<evidence type="ECO:0000313" key="1">
    <source>
        <dbReference type="EMBL" id="TET29279.1"/>
    </source>
</evidence>
<sequence length="79" mass="9260">MREKELKKITSEAYRTAQEIKGEADAEATAIYAEAYTKDPEFYSFVKTLETYKETLDDNTWLLLTSDSEFYKYLKKLSP</sequence>
<accession>A0A523TH88</accession>
<dbReference type="AlphaFoldDB" id="A0A523TH88"/>
<dbReference type="PANTHER" id="PTHR42911">
    <property type="entry name" value="MODULATOR OF FTSH PROTEASE HFLC"/>
    <property type="match status" value="1"/>
</dbReference>